<comment type="caution">
    <text evidence="5">The sequence shown here is derived from an EMBL/GenBank/DDBJ whole genome shotgun (WGS) entry which is preliminary data.</text>
</comment>
<dbReference type="Pfam" id="PF02798">
    <property type="entry name" value="GST_N"/>
    <property type="match status" value="1"/>
</dbReference>
<dbReference type="Gene3D" id="3.40.30.10">
    <property type="entry name" value="Glutaredoxin"/>
    <property type="match status" value="1"/>
</dbReference>
<evidence type="ECO:0000256" key="2">
    <source>
        <dbReference type="RuleBase" id="RU003494"/>
    </source>
</evidence>
<dbReference type="InterPro" id="IPR034345">
    <property type="entry name" value="Gtt2-like_N"/>
</dbReference>
<dbReference type="EMBL" id="JAUYVT010000018">
    <property type="protein sequence ID" value="MDP2566231.1"/>
    <property type="molecule type" value="Genomic_DNA"/>
</dbReference>
<dbReference type="PANTHER" id="PTHR43969:SF9">
    <property type="entry name" value="GLUTATHIONE S TRANSFERASE D10, ISOFORM A-RELATED"/>
    <property type="match status" value="1"/>
</dbReference>
<dbReference type="Pfam" id="PF00043">
    <property type="entry name" value="GST_C"/>
    <property type="match status" value="1"/>
</dbReference>
<dbReference type="InterPro" id="IPR036249">
    <property type="entry name" value="Thioredoxin-like_sf"/>
</dbReference>
<dbReference type="PROSITE" id="PS50405">
    <property type="entry name" value="GST_CTER"/>
    <property type="match status" value="1"/>
</dbReference>
<dbReference type="InterPro" id="IPR010987">
    <property type="entry name" value="Glutathione-S-Trfase_C-like"/>
</dbReference>
<evidence type="ECO:0000313" key="6">
    <source>
        <dbReference type="Proteomes" id="UP001177212"/>
    </source>
</evidence>
<evidence type="ECO:0000259" key="4">
    <source>
        <dbReference type="PROSITE" id="PS50405"/>
    </source>
</evidence>
<keyword evidence="6" id="KW-1185">Reference proteome</keyword>
<dbReference type="SUPFAM" id="SSF52833">
    <property type="entry name" value="Thioredoxin-like"/>
    <property type="match status" value="1"/>
</dbReference>
<gene>
    <name evidence="5" type="ORF">Q8W34_16405</name>
</gene>
<dbReference type="InterPro" id="IPR040079">
    <property type="entry name" value="Glutathione_S-Trfase"/>
</dbReference>
<sequence>MKIYDVENFPNPLRIRIALAEKNATTEVEFIAVDLLNGEHRTEAFLAKNPLAGVPVLELDDGTFISECTAITEYIDAAFTGPSLMGISAKERAVINMMQKRAESMVLDAVATYFHHATDGLGPELETYQNIAWGEKQGEKARTNLNYFNDILAKSRFVAGDNFSIADITLYAGLVFAGFANIALPSHLTHLLAWQKAVAARPSVAGL</sequence>
<evidence type="ECO:0000259" key="3">
    <source>
        <dbReference type="PROSITE" id="PS50404"/>
    </source>
</evidence>
<dbReference type="PROSITE" id="PS50404">
    <property type="entry name" value="GST_NTER"/>
    <property type="match status" value="1"/>
</dbReference>
<dbReference type="Gene3D" id="1.20.1050.10">
    <property type="match status" value="1"/>
</dbReference>
<dbReference type="InterPro" id="IPR004045">
    <property type="entry name" value="Glutathione_S-Trfase_N"/>
</dbReference>
<dbReference type="Proteomes" id="UP001177212">
    <property type="component" value="Unassembled WGS sequence"/>
</dbReference>
<protein>
    <submittedName>
        <fullName evidence="5">Glutathione S-transferase</fullName>
    </submittedName>
</protein>
<evidence type="ECO:0000256" key="1">
    <source>
        <dbReference type="ARBA" id="ARBA00011738"/>
    </source>
</evidence>
<evidence type="ECO:0000313" key="5">
    <source>
        <dbReference type="EMBL" id="MDP2566231.1"/>
    </source>
</evidence>
<feature type="domain" description="GST C-terminal" evidence="4">
    <location>
        <begin position="88"/>
        <end position="207"/>
    </location>
</feature>
<reference evidence="5" key="1">
    <citation type="submission" date="2023-07" db="EMBL/GenBank/DDBJ databases">
        <title>Genome content predicts the carbon catabolic preferences of heterotrophic bacteria.</title>
        <authorList>
            <person name="Gralka M."/>
        </authorList>
    </citation>
    <scope>NUCLEOTIDE SEQUENCE</scope>
    <source>
        <strain evidence="5">4G09</strain>
    </source>
</reference>
<dbReference type="RefSeq" id="WP_276754819.1">
    <property type="nucleotide sequence ID" value="NZ_CALSLX010000002.1"/>
</dbReference>
<accession>A0ABT9FHK2</accession>
<organism evidence="5 6">
    <name type="scientific">Pseudoalteromonas marina</name>
    <dbReference type="NCBI Taxonomy" id="267375"/>
    <lineage>
        <taxon>Bacteria</taxon>
        <taxon>Pseudomonadati</taxon>
        <taxon>Pseudomonadota</taxon>
        <taxon>Gammaproteobacteria</taxon>
        <taxon>Alteromonadales</taxon>
        <taxon>Pseudoalteromonadaceae</taxon>
        <taxon>Pseudoalteromonas</taxon>
    </lineage>
</organism>
<dbReference type="SFLD" id="SFLDS00019">
    <property type="entry name" value="Glutathione_Transferase_(cytos"/>
    <property type="match status" value="1"/>
</dbReference>
<dbReference type="CDD" id="cd03051">
    <property type="entry name" value="GST_N_GTT2_like"/>
    <property type="match status" value="1"/>
</dbReference>
<dbReference type="PANTHER" id="PTHR43969">
    <property type="entry name" value="GLUTATHIONE S TRANSFERASE D10, ISOFORM A-RELATED"/>
    <property type="match status" value="1"/>
</dbReference>
<proteinExistence type="inferred from homology"/>
<comment type="similarity">
    <text evidence="2">Belongs to the GST superfamily.</text>
</comment>
<name>A0ABT9FHK2_9GAMM</name>
<dbReference type="SUPFAM" id="SSF47616">
    <property type="entry name" value="GST C-terminal domain-like"/>
    <property type="match status" value="1"/>
</dbReference>
<dbReference type="SFLD" id="SFLDG00358">
    <property type="entry name" value="Main_(cytGST)"/>
    <property type="match status" value="1"/>
</dbReference>
<feature type="domain" description="GST N-terminal" evidence="3">
    <location>
        <begin position="1"/>
        <end position="83"/>
    </location>
</feature>
<comment type="subunit">
    <text evidence="1">Homodimer.</text>
</comment>
<dbReference type="InterPro" id="IPR036282">
    <property type="entry name" value="Glutathione-S-Trfase_C_sf"/>
</dbReference>
<dbReference type="InterPro" id="IPR004046">
    <property type="entry name" value="GST_C"/>
</dbReference>